<protein>
    <recommendedName>
        <fullName evidence="3">SPOR domain-containing protein</fullName>
    </recommendedName>
</protein>
<dbReference type="HOGENOM" id="CLU_177748_0_0_3"/>
<name>K9VF80_9CYAN</name>
<accession>K9VF80</accession>
<organism evidence="1 2">
    <name type="scientific">Phormidium nigroviride PCC 7112</name>
    <dbReference type="NCBI Taxonomy" id="179408"/>
    <lineage>
        <taxon>Bacteria</taxon>
        <taxon>Bacillati</taxon>
        <taxon>Cyanobacteriota</taxon>
        <taxon>Cyanophyceae</taxon>
        <taxon>Oscillatoriophycideae</taxon>
        <taxon>Oscillatoriales</taxon>
        <taxon>Oscillatoriaceae</taxon>
        <taxon>Phormidium</taxon>
    </lineage>
</organism>
<proteinExistence type="predicted"/>
<dbReference type="OrthoDB" id="489126at2"/>
<sequence>MPYKERLYPWVMVRLLPKMQRLTVGQFRTRSDADGHLEILRRLVPGGKFAVIFNPDLLESQQADTCDRRFDR</sequence>
<evidence type="ECO:0000313" key="2">
    <source>
        <dbReference type="Proteomes" id="UP000010478"/>
    </source>
</evidence>
<evidence type="ECO:0008006" key="3">
    <source>
        <dbReference type="Google" id="ProtNLM"/>
    </source>
</evidence>
<dbReference type="STRING" id="179408.Osc7112_1673"/>
<dbReference type="eggNOG" id="COG0456">
    <property type="taxonomic scope" value="Bacteria"/>
</dbReference>
<dbReference type="Proteomes" id="UP000010478">
    <property type="component" value="Chromosome"/>
</dbReference>
<dbReference type="AlphaFoldDB" id="K9VF80"/>
<evidence type="ECO:0000313" key="1">
    <source>
        <dbReference type="EMBL" id="AFZ06169.1"/>
    </source>
</evidence>
<dbReference type="RefSeq" id="WP_015175487.1">
    <property type="nucleotide sequence ID" value="NC_019729.1"/>
</dbReference>
<keyword evidence="2" id="KW-1185">Reference proteome</keyword>
<dbReference type="KEGG" id="oni:Osc7112_1673"/>
<reference evidence="1 2" key="1">
    <citation type="submission" date="2012-05" db="EMBL/GenBank/DDBJ databases">
        <title>Finished chromosome of genome of Oscillatoria sp. PCC 7112.</title>
        <authorList>
            <consortium name="US DOE Joint Genome Institute"/>
            <person name="Gugger M."/>
            <person name="Coursin T."/>
            <person name="Rippka R."/>
            <person name="Tandeau De Marsac N."/>
            <person name="Huntemann M."/>
            <person name="Wei C.-L."/>
            <person name="Han J."/>
            <person name="Detter J.C."/>
            <person name="Han C."/>
            <person name="Tapia R."/>
            <person name="Davenport K."/>
            <person name="Daligault H."/>
            <person name="Erkkila T."/>
            <person name="Gu W."/>
            <person name="Munk A.C.C."/>
            <person name="Teshima H."/>
            <person name="Xu Y."/>
            <person name="Chain P."/>
            <person name="Chen A."/>
            <person name="Krypides N."/>
            <person name="Mavromatis K."/>
            <person name="Markowitz V."/>
            <person name="Szeto E."/>
            <person name="Ivanova N."/>
            <person name="Mikhailova N."/>
            <person name="Ovchinnikova G."/>
            <person name="Pagani I."/>
            <person name="Pati A."/>
            <person name="Goodwin L."/>
            <person name="Peters L."/>
            <person name="Pitluck S."/>
            <person name="Woyke T."/>
            <person name="Kerfeld C."/>
        </authorList>
    </citation>
    <scope>NUCLEOTIDE SEQUENCE [LARGE SCALE GENOMIC DNA]</scope>
    <source>
        <strain evidence="1 2">PCC 7112</strain>
    </source>
</reference>
<dbReference type="EMBL" id="CP003614">
    <property type="protein sequence ID" value="AFZ06169.1"/>
    <property type="molecule type" value="Genomic_DNA"/>
</dbReference>
<gene>
    <name evidence="1" type="ORF">Osc7112_1673</name>
</gene>